<proteinExistence type="predicted"/>
<organism evidence="3 4">
    <name type="scientific">Bombiscardovia coagulans</name>
    <dbReference type="NCBI Taxonomy" id="686666"/>
    <lineage>
        <taxon>Bacteria</taxon>
        <taxon>Bacillati</taxon>
        <taxon>Actinomycetota</taxon>
        <taxon>Actinomycetes</taxon>
        <taxon>Bifidobacteriales</taxon>
        <taxon>Bifidobacteriaceae</taxon>
        <taxon>Bombiscardovia</taxon>
    </lineage>
</organism>
<feature type="compositionally biased region" description="Polar residues" evidence="1">
    <location>
        <begin position="189"/>
        <end position="209"/>
    </location>
</feature>
<dbReference type="EMBL" id="MWWS01000006">
    <property type="protein sequence ID" value="OZG49054.1"/>
    <property type="molecule type" value="Genomic_DNA"/>
</dbReference>
<dbReference type="Proteomes" id="UP000216004">
    <property type="component" value="Unassembled WGS sequence"/>
</dbReference>
<dbReference type="OrthoDB" id="3243346at2"/>
<gene>
    <name evidence="3" type="ORF">BOCO_1112</name>
</gene>
<reference evidence="3 4" key="1">
    <citation type="journal article" date="2017" name="BMC Genomics">
        <title>Comparative genomic and phylogenomic analyses of the Bifidobacteriaceae family.</title>
        <authorList>
            <person name="Lugli G.A."/>
            <person name="Milani C."/>
            <person name="Turroni F."/>
            <person name="Duranti S."/>
            <person name="Mancabelli L."/>
            <person name="Mangifesta M."/>
            <person name="Ferrario C."/>
            <person name="Modesto M."/>
            <person name="Mattarelli P."/>
            <person name="Jiri K."/>
            <person name="van Sinderen D."/>
            <person name="Ventura M."/>
        </authorList>
    </citation>
    <scope>NUCLEOTIDE SEQUENCE [LARGE SCALE GENOMIC DNA]</scope>
    <source>
        <strain evidence="3 4">DSM 22924</strain>
    </source>
</reference>
<feature type="region of interest" description="Disordered" evidence="1">
    <location>
        <begin position="60"/>
        <end position="96"/>
    </location>
</feature>
<keyword evidence="2" id="KW-0472">Membrane</keyword>
<feature type="region of interest" description="Disordered" evidence="1">
    <location>
        <begin position="189"/>
        <end position="227"/>
    </location>
</feature>
<evidence type="ECO:0000313" key="4">
    <source>
        <dbReference type="Proteomes" id="UP000216004"/>
    </source>
</evidence>
<accession>A0A261EQD1</accession>
<evidence type="ECO:0000256" key="2">
    <source>
        <dbReference type="SAM" id="Phobius"/>
    </source>
</evidence>
<feature type="compositionally biased region" description="Polar residues" evidence="1">
    <location>
        <begin position="70"/>
        <end position="81"/>
    </location>
</feature>
<feature type="compositionally biased region" description="Basic and acidic residues" evidence="1">
    <location>
        <begin position="210"/>
        <end position="220"/>
    </location>
</feature>
<sequence>MVLDGHFDFSPTSSGDNSDMKAHKFEYSVAQAAAAAFGARSAKRVKPVAPVRLSQNSYKADDEMLRVPELTTQAGQDQDTLSSQYSPSPPSSSFYDSTWEWTAKPEEPIVPVQSGVPVQATTTPNAYPVETLATSDAVNYSASQTQSYIQPLQPRLQDPVQVQPQVEQPFTMMNSYKQTQPEMPVATQLESDQISSSSQNYDSQIGSSIRDSRKHGDARVPKARHTPVWTKKSPKDIKALRSRALRLTILWWILAVCAVFFAWASFGLMMRIGFLPTLDLGYSWFDSHITFFFGINGLS</sequence>
<keyword evidence="2" id="KW-0812">Transmembrane</keyword>
<protein>
    <submittedName>
        <fullName evidence="3">Sortase family protein</fullName>
    </submittedName>
</protein>
<evidence type="ECO:0000313" key="3">
    <source>
        <dbReference type="EMBL" id="OZG49054.1"/>
    </source>
</evidence>
<keyword evidence="2" id="KW-1133">Transmembrane helix</keyword>
<keyword evidence="4" id="KW-1185">Reference proteome</keyword>
<feature type="transmembrane region" description="Helical" evidence="2">
    <location>
        <begin position="249"/>
        <end position="274"/>
    </location>
</feature>
<evidence type="ECO:0000256" key="1">
    <source>
        <dbReference type="SAM" id="MobiDB-lite"/>
    </source>
</evidence>
<dbReference type="RefSeq" id="WP_094723129.1">
    <property type="nucleotide sequence ID" value="NZ_MWWS01000006.1"/>
</dbReference>
<comment type="caution">
    <text evidence="3">The sequence shown here is derived from an EMBL/GenBank/DDBJ whole genome shotgun (WGS) entry which is preliminary data.</text>
</comment>
<name>A0A261EQD1_9BIFI</name>
<dbReference type="AlphaFoldDB" id="A0A261EQD1"/>